<reference evidence="3 4" key="1">
    <citation type="submission" date="2016-10" db="EMBL/GenBank/DDBJ databases">
        <authorList>
            <person name="de Groot N.N."/>
        </authorList>
    </citation>
    <scope>NUCLEOTIDE SEQUENCE [LARGE SCALE GENOMIC DNA]</scope>
    <source>
        <strain evidence="3 4">CGMCC 1.7059</strain>
    </source>
</reference>
<evidence type="ECO:0000256" key="1">
    <source>
        <dbReference type="SAM" id="MobiDB-lite"/>
    </source>
</evidence>
<proteinExistence type="predicted"/>
<evidence type="ECO:0000313" key="4">
    <source>
        <dbReference type="Proteomes" id="UP000199675"/>
    </source>
</evidence>
<name>A0A1H2S574_9GAMM</name>
<keyword evidence="4" id="KW-1185">Reference proteome</keyword>
<dbReference type="SUPFAM" id="SSF48452">
    <property type="entry name" value="TPR-like"/>
    <property type="match status" value="1"/>
</dbReference>
<dbReference type="STRING" id="488533.SAMN04487960_10223"/>
<dbReference type="AlphaFoldDB" id="A0A1H2S574"/>
<accession>A0A1H2S574</accession>
<dbReference type="Proteomes" id="UP000199675">
    <property type="component" value="Unassembled WGS sequence"/>
</dbReference>
<dbReference type="EMBL" id="FNNE01000002">
    <property type="protein sequence ID" value="SDW26625.1"/>
    <property type="molecule type" value="Genomic_DNA"/>
</dbReference>
<dbReference type="PANTHER" id="PTHR45588:SF1">
    <property type="entry name" value="WW DOMAIN-CONTAINING PROTEIN"/>
    <property type="match status" value="1"/>
</dbReference>
<dbReference type="Pfam" id="PF14559">
    <property type="entry name" value="TPR_19"/>
    <property type="match status" value="1"/>
</dbReference>
<feature type="signal peptide" evidence="2">
    <location>
        <begin position="1"/>
        <end position="22"/>
    </location>
</feature>
<sequence length="543" mass="58998">MNTWYRLSLVVVLATLSLSAPAGQAPGNTGTAARGGDAIGTTDFHANCLEGVRADVDHALGLMHHMMYTQARAEFEAITKADPDCAMAHWGVATTLFQPLWGTTPNAADITLGRQSVENARKATDIERERLLIEATAAFFESDTDQVRERLAGWIEGMDAAYDAFPDDLNVASLYALSRLTLALSAEDRQALHDEAEAVLRAAWENEPTHPGAVHYSIHATDADGRAANATEIVDSYTEIAPSVPHALHMPSHIYVRLGDWPRTIDWNQQSAKVAVEHKMQGATSFHYIHATDYLVYGHLQRGEDSAALGIWEGAQANGPHQGNFPGAFHLASIPARLAVETRNWEAAAAITPRAVDYIDWDKFSWPEAVSWFARGLGAVHTGDVETAREAEQRLATLAENARSAADQRFSTYIEVDRRILAGWIANAEGDPERAIELMRSAGELEATVEKHPVTPGALLPPYEALGDVLLAQGRPAEALVAYQQSNRIWPQRYNTLAGAARAADAAGDSEAAAQWSRRLLEAAPGSEREPVNGIKAVAERQN</sequence>
<feature type="chain" id="PRO_5011569849" evidence="2">
    <location>
        <begin position="23"/>
        <end position="543"/>
    </location>
</feature>
<dbReference type="PANTHER" id="PTHR45588">
    <property type="entry name" value="TPR DOMAIN-CONTAINING PROTEIN"/>
    <property type="match status" value="1"/>
</dbReference>
<organism evidence="3 4">
    <name type="scientific">Marinobacter mobilis</name>
    <dbReference type="NCBI Taxonomy" id="488533"/>
    <lineage>
        <taxon>Bacteria</taxon>
        <taxon>Pseudomonadati</taxon>
        <taxon>Pseudomonadota</taxon>
        <taxon>Gammaproteobacteria</taxon>
        <taxon>Pseudomonadales</taxon>
        <taxon>Marinobacteraceae</taxon>
        <taxon>Marinobacter</taxon>
    </lineage>
</organism>
<dbReference type="OrthoDB" id="9778494at2"/>
<feature type="region of interest" description="Disordered" evidence="1">
    <location>
        <begin position="521"/>
        <end position="543"/>
    </location>
</feature>
<dbReference type="InterPro" id="IPR011990">
    <property type="entry name" value="TPR-like_helical_dom_sf"/>
</dbReference>
<protein>
    <submittedName>
        <fullName evidence="3">Uncharacterized protein</fullName>
    </submittedName>
</protein>
<gene>
    <name evidence="3" type="ORF">SAMN04487960_10223</name>
</gene>
<evidence type="ECO:0000256" key="2">
    <source>
        <dbReference type="SAM" id="SignalP"/>
    </source>
</evidence>
<dbReference type="Gene3D" id="1.25.40.10">
    <property type="entry name" value="Tetratricopeptide repeat domain"/>
    <property type="match status" value="2"/>
</dbReference>
<evidence type="ECO:0000313" key="3">
    <source>
        <dbReference type="EMBL" id="SDW26625.1"/>
    </source>
</evidence>
<keyword evidence="2" id="KW-0732">Signal</keyword>
<dbReference type="RefSeq" id="WP_091811404.1">
    <property type="nucleotide sequence ID" value="NZ_FNNE01000002.1"/>
</dbReference>